<keyword evidence="6" id="KW-1185">Reference proteome</keyword>
<dbReference type="InterPro" id="IPR029000">
    <property type="entry name" value="Cyclophilin-like_dom_sf"/>
</dbReference>
<gene>
    <name evidence="5" type="ORF">JL811_03325</name>
</gene>
<dbReference type="EMBL" id="JAESVN010000001">
    <property type="protein sequence ID" value="MBL4916242.1"/>
    <property type="molecule type" value="Genomic_DNA"/>
</dbReference>
<dbReference type="SMART" id="SM00796">
    <property type="entry name" value="AHS1"/>
    <property type="match status" value="1"/>
</dbReference>
<reference evidence="5" key="1">
    <citation type="submission" date="2021-01" db="EMBL/GenBank/DDBJ databases">
        <title>Tabrizicola alba sp. nov. a motile alkaliphilic bacterium isolated from a soda lake.</title>
        <authorList>
            <person name="Szuroczki S."/>
            <person name="Abbaszade G."/>
            <person name="Schumann P."/>
            <person name="Toth E."/>
        </authorList>
    </citation>
    <scope>NUCLEOTIDE SEQUENCE</scope>
    <source>
        <strain evidence="5">DMG-N-6</strain>
    </source>
</reference>
<dbReference type="PANTHER" id="PTHR34698:SF2">
    <property type="entry name" value="5-OXOPROLINASE SUBUNIT B"/>
    <property type="match status" value="1"/>
</dbReference>
<dbReference type="SUPFAM" id="SSF160467">
    <property type="entry name" value="PH0987 N-terminal domain-like"/>
    <property type="match status" value="1"/>
</dbReference>
<evidence type="ECO:0000256" key="2">
    <source>
        <dbReference type="ARBA" id="ARBA00022801"/>
    </source>
</evidence>
<dbReference type="SUPFAM" id="SSF50891">
    <property type="entry name" value="Cyclophilin-like"/>
    <property type="match status" value="1"/>
</dbReference>
<dbReference type="GO" id="GO:0016787">
    <property type="term" value="F:hydrolase activity"/>
    <property type="evidence" value="ECO:0007669"/>
    <property type="project" value="UniProtKB-KW"/>
</dbReference>
<accession>A0A8K0VBK1</accession>
<proteinExistence type="predicted"/>
<comment type="caution">
    <text evidence="5">The sequence shown here is derived from an EMBL/GenBank/DDBJ whole genome shotgun (WGS) entry which is preliminary data.</text>
</comment>
<dbReference type="Pfam" id="PF02682">
    <property type="entry name" value="CT_C_D"/>
    <property type="match status" value="1"/>
</dbReference>
<keyword evidence="2" id="KW-0378">Hydrolase</keyword>
<dbReference type="PANTHER" id="PTHR34698">
    <property type="entry name" value="5-OXOPROLINASE SUBUNIT B"/>
    <property type="match status" value="1"/>
</dbReference>
<dbReference type="GO" id="GO:0005524">
    <property type="term" value="F:ATP binding"/>
    <property type="evidence" value="ECO:0007669"/>
    <property type="project" value="UniProtKB-KW"/>
</dbReference>
<dbReference type="InterPro" id="IPR010016">
    <property type="entry name" value="PxpB"/>
</dbReference>
<sequence>MTDDPQTRSPTRPEILPLGPDGVVLRVALRASDAASARVQALAAALRAAPPQGMAEMATALASVWLRFDPALVSRAEFLARLSPFLDMPADPPPAPVLRRWTVPAAFGGQAGPQLAELAALTGQTEAAAVAGLCAADLRVLAIGFAPGQPYLGLLPPDWDIPRQTALTPQVPAGALVVAVRQVVLFANASATGWRQAGRCAFRPFLPDRAQPFALRAGDAIRFAPVAEAELAALEGGDGLGGARLESLA</sequence>
<protein>
    <submittedName>
        <fullName evidence="5">Carboxyltransferase domain-containing protein</fullName>
    </submittedName>
</protein>
<organism evidence="5 6">
    <name type="scientific">Szabonella alba</name>
    <dbReference type="NCBI Taxonomy" id="2804194"/>
    <lineage>
        <taxon>Bacteria</taxon>
        <taxon>Pseudomonadati</taxon>
        <taxon>Pseudomonadota</taxon>
        <taxon>Alphaproteobacteria</taxon>
        <taxon>Rhodobacterales</taxon>
        <taxon>Paracoccaceae</taxon>
        <taxon>Szabonella</taxon>
    </lineage>
</organism>
<dbReference type="Gene3D" id="3.30.1360.40">
    <property type="match status" value="1"/>
</dbReference>
<keyword evidence="3" id="KW-0067">ATP-binding</keyword>
<evidence type="ECO:0000256" key="3">
    <source>
        <dbReference type="ARBA" id="ARBA00022840"/>
    </source>
</evidence>
<dbReference type="Gene3D" id="2.40.100.10">
    <property type="entry name" value="Cyclophilin-like"/>
    <property type="match status" value="1"/>
</dbReference>
<keyword evidence="1" id="KW-0547">Nucleotide-binding</keyword>
<name>A0A8K0VBK1_9RHOB</name>
<evidence type="ECO:0000259" key="4">
    <source>
        <dbReference type="SMART" id="SM00796"/>
    </source>
</evidence>
<evidence type="ECO:0000313" key="6">
    <source>
        <dbReference type="Proteomes" id="UP000648908"/>
    </source>
</evidence>
<dbReference type="Proteomes" id="UP000648908">
    <property type="component" value="Unassembled WGS sequence"/>
</dbReference>
<feature type="domain" description="Carboxyltransferase" evidence="4">
    <location>
        <begin position="13"/>
        <end position="215"/>
    </location>
</feature>
<evidence type="ECO:0000256" key="1">
    <source>
        <dbReference type="ARBA" id="ARBA00022741"/>
    </source>
</evidence>
<evidence type="ECO:0000313" key="5">
    <source>
        <dbReference type="EMBL" id="MBL4916242.1"/>
    </source>
</evidence>
<dbReference type="AlphaFoldDB" id="A0A8K0VBK1"/>
<dbReference type="RefSeq" id="WP_202686906.1">
    <property type="nucleotide sequence ID" value="NZ_JAESVN010000001.1"/>
</dbReference>
<dbReference type="InterPro" id="IPR003833">
    <property type="entry name" value="CT_C_D"/>
</dbReference>